<dbReference type="SUPFAM" id="SSF50630">
    <property type="entry name" value="Acid proteases"/>
    <property type="match status" value="1"/>
</dbReference>
<sequence>MRSLAVVLGILGIGLALLLYNHDSGQTLGMSNDDFGHFIYLLPIALMLSAGVIGSRVRLGRNLTYLAIWAVIALIFMVAFVYQDEAKQVGRRVLAELMPGHSVVLTGLNGENEVVIRRTQGGHFAVNAQVNEQRVGMLIDTGASQVTLTYEDAKKAGLKPETLKFSMPVTTANGMAQAAPVTIPELSIGPIVRKNVSAAVAQEGRLDTSLLGMNFLSSLSAVRIQPNEMRLMD</sequence>
<evidence type="ECO:0000313" key="3">
    <source>
        <dbReference type="Proteomes" id="UP001549047"/>
    </source>
</evidence>
<protein>
    <submittedName>
        <fullName evidence="2">Aspartyl protease family protein</fullName>
    </submittedName>
</protein>
<keyword evidence="2" id="KW-0645">Protease</keyword>
<accession>A0ABV2IWH5</accession>
<dbReference type="InterPro" id="IPR011969">
    <property type="entry name" value="Clan_AA_Asp_peptidase_C"/>
</dbReference>
<dbReference type="Pfam" id="PF13975">
    <property type="entry name" value="gag-asp_proteas"/>
    <property type="match status" value="1"/>
</dbReference>
<dbReference type="NCBIfam" id="TIGR02281">
    <property type="entry name" value="clan_AA_DTGA"/>
    <property type="match status" value="1"/>
</dbReference>
<dbReference type="CDD" id="cd05483">
    <property type="entry name" value="retropepsin_like_bacteria"/>
    <property type="match status" value="1"/>
</dbReference>
<dbReference type="InterPro" id="IPR034122">
    <property type="entry name" value="Retropepsin-like_bacterial"/>
</dbReference>
<organism evidence="2 3">
    <name type="scientific">Rhizobium aquaticum</name>
    <dbReference type="NCBI Taxonomy" id="1549636"/>
    <lineage>
        <taxon>Bacteria</taxon>
        <taxon>Pseudomonadati</taxon>
        <taxon>Pseudomonadota</taxon>
        <taxon>Alphaproteobacteria</taxon>
        <taxon>Hyphomicrobiales</taxon>
        <taxon>Rhizobiaceae</taxon>
        <taxon>Rhizobium/Agrobacterium group</taxon>
        <taxon>Rhizobium</taxon>
    </lineage>
</organism>
<feature type="transmembrane region" description="Helical" evidence="1">
    <location>
        <begin position="37"/>
        <end position="55"/>
    </location>
</feature>
<dbReference type="GO" id="GO:0006508">
    <property type="term" value="P:proteolysis"/>
    <property type="evidence" value="ECO:0007669"/>
    <property type="project" value="UniProtKB-KW"/>
</dbReference>
<dbReference type="EMBL" id="JBEPMB010000001">
    <property type="protein sequence ID" value="MET3612837.1"/>
    <property type="molecule type" value="Genomic_DNA"/>
</dbReference>
<keyword evidence="1" id="KW-0812">Transmembrane</keyword>
<dbReference type="InterPro" id="IPR021109">
    <property type="entry name" value="Peptidase_aspartic_dom_sf"/>
</dbReference>
<name>A0ABV2IWH5_9HYPH</name>
<dbReference type="GO" id="GO:0008233">
    <property type="term" value="F:peptidase activity"/>
    <property type="evidence" value="ECO:0007669"/>
    <property type="project" value="UniProtKB-KW"/>
</dbReference>
<comment type="caution">
    <text evidence="2">The sequence shown here is derived from an EMBL/GenBank/DDBJ whole genome shotgun (WGS) entry which is preliminary data.</text>
</comment>
<evidence type="ECO:0000313" key="2">
    <source>
        <dbReference type="EMBL" id="MET3612837.1"/>
    </source>
</evidence>
<gene>
    <name evidence="2" type="ORF">ABID16_001142</name>
</gene>
<dbReference type="Gene3D" id="2.40.70.10">
    <property type="entry name" value="Acid Proteases"/>
    <property type="match status" value="1"/>
</dbReference>
<dbReference type="Proteomes" id="UP001549047">
    <property type="component" value="Unassembled WGS sequence"/>
</dbReference>
<feature type="transmembrane region" description="Helical" evidence="1">
    <location>
        <begin position="62"/>
        <end position="82"/>
    </location>
</feature>
<proteinExistence type="predicted"/>
<keyword evidence="3" id="KW-1185">Reference proteome</keyword>
<dbReference type="RefSeq" id="WP_354555372.1">
    <property type="nucleotide sequence ID" value="NZ_JBEPMB010000001.1"/>
</dbReference>
<keyword evidence="2" id="KW-0378">Hydrolase</keyword>
<keyword evidence="1" id="KW-0472">Membrane</keyword>
<reference evidence="2 3" key="1">
    <citation type="submission" date="2024-06" db="EMBL/GenBank/DDBJ databases">
        <title>Genomic Encyclopedia of Type Strains, Phase IV (KMG-IV): sequencing the most valuable type-strain genomes for metagenomic binning, comparative biology and taxonomic classification.</title>
        <authorList>
            <person name="Goeker M."/>
        </authorList>
    </citation>
    <scope>NUCLEOTIDE SEQUENCE [LARGE SCALE GENOMIC DNA]</scope>
    <source>
        <strain evidence="2 3">DSM 29780</strain>
    </source>
</reference>
<evidence type="ECO:0000256" key="1">
    <source>
        <dbReference type="SAM" id="Phobius"/>
    </source>
</evidence>
<keyword evidence="1" id="KW-1133">Transmembrane helix</keyword>